<proteinExistence type="predicted"/>
<comment type="caution">
    <text evidence="4">The sequence shown here is derived from an EMBL/GenBank/DDBJ whole genome shotgun (WGS) entry which is preliminary data.</text>
</comment>
<dbReference type="AlphaFoldDB" id="B6XTM7"/>
<name>B6XTM7_9BIFI</name>
<dbReference type="InterPro" id="IPR015424">
    <property type="entry name" value="PyrdxlP-dep_Trfase"/>
</dbReference>
<dbReference type="GO" id="GO:0005737">
    <property type="term" value="C:cytoplasm"/>
    <property type="evidence" value="ECO:0007669"/>
    <property type="project" value="TreeGrafter"/>
</dbReference>
<dbReference type="EMBL" id="ABXY01000011">
    <property type="protein sequence ID" value="EEB22027.1"/>
    <property type="molecule type" value="Genomic_DNA"/>
</dbReference>
<dbReference type="eggNOG" id="COG0076">
    <property type="taxonomic scope" value="Bacteria"/>
</dbReference>
<reference evidence="4 5" key="1">
    <citation type="submission" date="2008-10" db="EMBL/GenBank/DDBJ databases">
        <title>Draft genome sequence of Bifidobacterium catenulatum (DSM 16992).</title>
        <authorList>
            <person name="Sudarsanam P."/>
            <person name="Ley R."/>
            <person name="Guruge J."/>
            <person name="Turnbaugh P.J."/>
            <person name="Mahowald M."/>
            <person name="Liep D."/>
            <person name="Gordon J."/>
        </authorList>
    </citation>
    <scope>NUCLEOTIDE SEQUENCE [LARGE SCALE GENOMIC DNA]</scope>
    <source>
        <strain evidence="4 5">DSM 16992</strain>
    </source>
</reference>
<evidence type="ECO:0000256" key="1">
    <source>
        <dbReference type="ARBA" id="ARBA00001933"/>
    </source>
</evidence>
<evidence type="ECO:0000313" key="4">
    <source>
        <dbReference type="EMBL" id="EEB22027.1"/>
    </source>
</evidence>
<dbReference type="InterPro" id="IPR002129">
    <property type="entry name" value="PyrdxlP-dep_de-COase"/>
</dbReference>
<dbReference type="InterPro" id="IPR010977">
    <property type="entry name" value="Aromatic_deC"/>
</dbReference>
<dbReference type="PANTHER" id="PTHR11999">
    <property type="entry name" value="GROUP II PYRIDOXAL-5-PHOSPHATE DECARBOXYLASE"/>
    <property type="match status" value="1"/>
</dbReference>
<dbReference type="SUPFAM" id="SSF53383">
    <property type="entry name" value="PLP-dependent transferases"/>
    <property type="match status" value="1"/>
</dbReference>
<dbReference type="Gene3D" id="3.90.1150.170">
    <property type="match status" value="1"/>
</dbReference>
<evidence type="ECO:0000256" key="3">
    <source>
        <dbReference type="ARBA" id="ARBA00022898"/>
    </source>
</evidence>
<comment type="cofactor">
    <cofactor evidence="1">
        <name>pyridoxal 5'-phosphate</name>
        <dbReference type="ChEBI" id="CHEBI:597326"/>
    </cofactor>
</comment>
<protein>
    <submittedName>
        <fullName evidence="4">Uncharacterized protein</fullName>
    </submittedName>
</protein>
<dbReference type="Pfam" id="PF00282">
    <property type="entry name" value="Pyridoxal_deC"/>
    <property type="match status" value="1"/>
</dbReference>
<sequence length="115" mass="13216">MFRDRKHLAAFYSSDPEYLRDAAAENGEINYWEWGIELTRPARSLKLWLTLQTLGTDQISDMVTHGIDLAQQTESMLRNQPEWEVVTPTQLAIVKFCYAPQGLTPQQQDELFLGA</sequence>
<organism evidence="4 5">
    <name type="scientific">Bifidobacterium catenulatum DSM 16992 = JCM 1194 = LMG 11043</name>
    <dbReference type="NCBI Taxonomy" id="566552"/>
    <lineage>
        <taxon>Bacteria</taxon>
        <taxon>Bacillati</taxon>
        <taxon>Actinomycetota</taxon>
        <taxon>Actinomycetes</taxon>
        <taxon>Bifidobacteriales</taxon>
        <taxon>Bifidobacteriaceae</taxon>
        <taxon>Bifidobacterium</taxon>
    </lineage>
</organism>
<dbReference type="GO" id="GO:0019752">
    <property type="term" value="P:carboxylic acid metabolic process"/>
    <property type="evidence" value="ECO:0007669"/>
    <property type="project" value="InterPro"/>
</dbReference>
<keyword evidence="2" id="KW-0456">Lyase</keyword>
<keyword evidence="2" id="KW-0210">Decarboxylase</keyword>
<keyword evidence="3" id="KW-0663">Pyridoxal phosphate</keyword>
<accession>B6XTM7</accession>
<dbReference type="GO" id="GO:0030170">
    <property type="term" value="F:pyridoxal phosphate binding"/>
    <property type="evidence" value="ECO:0007669"/>
    <property type="project" value="InterPro"/>
</dbReference>
<dbReference type="GO" id="GO:0016831">
    <property type="term" value="F:carboxy-lyase activity"/>
    <property type="evidence" value="ECO:0007669"/>
    <property type="project" value="UniProtKB-KW"/>
</dbReference>
<evidence type="ECO:0000256" key="2">
    <source>
        <dbReference type="ARBA" id="ARBA00022793"/>
    </source>
</evidence>
<dbReference type="Proteomes" id="UP000003882">
    <property type="component" value="Unassembled WGS sequence"/>
</dbReference>
<reference evidence="4 5" key="2">
    <citation type="submission" date="2008-10" db="EMBL/GenBank/DDBJ databases">
        <authorList>
            <person name="Fulton L."/>
            <person name="Clifton S."/>
            <person name="Fulton B."/>
            <person name="Xu J."/>
            <person name="Minx P."/>
            <person name="Pepin K.H."/>
            <person name="Johnson M."/>
            <person name="Bhonagiri V."/>
            <person name="Nash W.E."/>
            <person name="Mardis E.R."/>
            <person name="Wilson R.K."/>
        </authorList>
    </citation>
    <scope>NUCLEOTIDE SEQUENCE [LARGE SCALE GENOMIC DNA]</scope>
    <source>
        <strain evidence="4 5">DSM 16992</strain>
    </source>
</reference>
<evidence type="ECO:0000313" key="5">
    <source>
        <dbReference type="Proteomes" id="UP000003882"/>
    </source>
</evidence>
<dbReference type="PANTHER" id="PTHR11999:SF70">
    <property type="entry name" value="MIP05841P"/>
    <property type="match status" value="1"/>
</dbReference>
<gene>
    <name evidence="4" type="ORF">BIFCAT_00998</name>
</gene>